<dbReference type="Proteomes" id="UP000007322">
    <property type="component" value="Chromosome 2"/>
</dbReference>
<name>G2Q9S8_THET4</name>
<evidence type="ECO:0000313" key="2">
    <source>
        <dbReference type="Proteomes" id="UP000007322"/>
    </source>
</evidence>
<dbReference type="HOGENOM" id="CLU_1403315_0_0_1"/>
<protein>
    <submittedName>
        <fullName evidence="1">Uncharacterized protein</fullName>
    </submittedName>
</protein>
<dbReference type="KEGG" id="mtm:MYCTH_2301605"/>
<dbReference type="EMBL" id="CP003003">
    <property type="protein sequence ID" value="AEO56537.1"/>
    <property type="molecule type" value="Genomic_DNA"/>
</dbReference>
<evidence type="ECO:0000313" key="1">
    <source>
        <dbReference type="EMBL" id="AEO56537.1"/>
    </source>
</evidence>
<reference evidence="1 2" key="1">
    <citation type="journal article" date="2011" name="Nat. Biotechnol.">
        <title>Comparative genomic analysis of the thermophilic biomass-degrading fungi Myceliophthora thermophila and Thielavia terrestris.</title>
        <authorList>
            <person name="Berka R.M."/>
            <person name="Grigoriev I.V."/>
            <person name="Otillar R."/>
            <person name="Salamov A."/>
            <person name="Grimwood J."/>
            <person name="Reid I."/>
            <person name="Ishmael N."/>
            <person name="John T."/>
            <person name="Darmond C."/>
            <person name="Moisan M.-C."/>
            <person name="Henrissat B."/>
            <person name="Coutinho P.M."/>
            <person name="Lombard V."/>
            <person name="Natvig D.O."/>
            <person name="Lindquist E."/>
            <person name="Schmutz J."/>
            <person name="Lucas S."/>
            <person name="Harris P."/>
            <person name="Powlowski J."/>
            <person name="Bellemare A."/>
            <person name="Taylor D."/>
            <person name="Butler G."/>
            <person name="de Vries R.P."/>
            <person name="Allijn I.E."/>
            <person name="van den Brink J."/>
            <person name="Ushinsky S."/>
            <person name="Storms R."/>
            <person name="Powell A.J."/>
            <person name="Paulsen I.T."/>
            <person name="Elbourne L.D.H."/>
            <person name="Baker S.E."/>
            <person name="Magnuson J."/>
            <person name="LaBoissiere S."/>
            <person name="Clutterbuck A.J."/>
            <person name="Martinez D."/>
            <person name="Wogulis M."/>
            <person name="de Leon A.L."/>
            <person name="Rey M.W."/>
            <person name="Tsang A."/>
        </authorList>
    </citation>
    <scope>NUCLEOTIDE SEQUENCE [LARGE SCALE GENOMIC DNA]</scope>
    <source>
        <strain evidence="2">ATCC 42464 / BCRC 31852 / DSM 1799</strain>
    </source>
</reference>
<dbReference type="InParanoid" id="G2Q9S8"/>
<dbReference type="AlphaFoldDB" id="G2Q9S8"/>
<proteinExistence type="predicted"/>
<keyword evidence="2" id="KW-1185">Reference proteome</keyword>
<dbReference type="RefSeq" id="XP_003661782.1">
    <property type="nucleotide sequence ID" value="XM_003661734.1"/>
</dbReference>
<sequence length="194" mass="22812">MAKFQDQYTPPGVSIYGGYQNYAEWKFTLFLHLDWYDLRSFVVDTVAAPAPDATDKERLAYKRKKIMSYAILRDSVREWLEQMCTNYEFHGPWDGPKPGCHCMALRRVLEEPTTTVYARVECTIHSHFGPWFRELIGFIYLPVPRWTTSTRFGLYIHLLKNTVASWALRRDFFPLMQEERADSLTLHLAWFAAS</sequence>
<dbReference type="GeneID" id="11510587"/>
<dbReference type="VEuPathDB" id="FungiDB:MYCTH_2301605"/>
<accession>G2Q9S8</accession>
<organism evidence="1 2">
    <name type="scientific">Thermothelomyces thermophilus (strain ATCC 42464 / BCRC 31852 / DSM 1799)</name>
    <name type="common">Sporotrichum thermophile</name>
    <dbReference type="NCBI Taxonomy" id="573729"/>
    <lineage>
        <taxon>Eukaryota</taxon>
        <taxon>Fungi</taxon>
        <taxon>Dikarya</taxon>
        <taxon>Ascomycota</taxon>
        <taxon>Pezizomycotina</taxon>
        <taxon>Sordariomycetes</taxon>
        <taxon>Sordariomycetidae</taxon>
        <taxon>Sordariales</taxon>
        <taxon>Chaetomiaceae</taxon>
        <taxon>Thermothelomyces</taxon>
    </lineage>
</organism>
<gene>
    <name evidence="1" type="ORF">MYCTH_2301605</name>
</gene>
<dbReference type="OrthoDB" id="10622406at2759"/>